<sequence length="137" mass="15322">MDNQTPPDLITLNLPEGYERLLTPSHEDRGFFALVWACLRTILGWFSIIAGNTSRTTTATEQIAQAAAEFKDKEPKIDVETPEKYHGEPEKADTFINLLIMYFLGRRINNEANKIIIALSLITGGTNDIAGNWADLQ</sequence>
<keyword evidence="1" id="KW-0812">Transmembrane</keyword>
<evidence type="ECO:0000313" key="3">
    <source>
        <dbReference type="Proteomes" id="UP000054988"/>
    </source>
</evidence>
<dbReference type="EMBL" id="LATX01001555">
    <property type="protein sequence ID" value="KTB40707.1"/>
    <property type="molecule type" value="Genomic_DNA"/>
</dbReference>
<feature type="transmembrane region" description="Helical" evidence="1">
    <location>
        <begin position="30"/>
        <end position="50"/>
    </location>
</feature>
<evidence type="ECO:0000313" key="2">
    <source>
        <dbReference type="EMBL" id="KTB40707.1"/>
    </source>
</evidence>
<gene>
    <name evidence="2" type="ORF">WG66_6716</name>
</gene>
<comment type="caution">
    <text evidence="2">The sequence shown here is derived from an EMBL/GenBank/DDBJ whole genome shotgun (WGS) entry which is preliminary data.</text>
</comment>
<name>A0A0W0FWG7_MONRR</name>
<protein>
    <submittedName>
        <fullName evidence="2">Uncharacterized protein</fullName>
    </submittedName>
</protein>
<keyword evidence="1" id="KW-1133">Transmembrane helix</keyword>
<reference evidence="2 3" key="1">
    <citation type="submission" date="2015-12" db="EMBL/GenBank/DDBJ databases">
        <title>Draft genome sequence of Moniliophthora roreri, the causal agent of frosty pod rot of cacao.</title>
        <authorList>
            <person name="Aime M.C."/>
            <person name="Diaz-Valderrama J.R."/>
            <person name="Kijpornyongpan T."/>
            <person name="Phillips-Mora W."/>
        </authorList>
    </citation>
    <scope>NUCLEOTIDE SEQUENCE [LARGE SCALE GENOMIC DNA]</scope>
    <source>
        <strain evidence="2 3">MCA 2952</strain>
    </source>
</reference>
<accession>A0A0W0FWG7</accession>
<dbReference type="Proteomes" id="UP000054988">
    <property type="component" value="Unassembled WGS sequence"/>
</dbReference>
<proteinExistence type="predicted"/>
<evidence type="ECO:0000256" key="1">
    <source>
        <dbReference type="SAM" id="Phobius"/>
    </source>
</evidence>
<organism evidence="2 3">
    <name type="scientific">Moniliophthora roreri</name>
    <name type="common">Frosty pod rot fungus</name>
    <name type="synonym">Monilia roreri</name>
    <dbReference type="NCBI Taxonomy" id="221103"/>
    <lineage>
        <taxon>Eukaryota</taxon>
        <taxon>Fungi</taxon>
        <taxon>Dikarya</taxon>
        <taxon>Basidiomycota</taxon>
        <taxon>Agaricomycotina</taxon>
        <taxon>Agaricomycetes</taxon>
        <taxon>Agaricomycetidae</taxon>
        <taxon>Agaricales</taxon>
        <taxon>Marasmiineae</taxon>
        <taxon>Marasmiaceae</taxon>
        <taxon>Moniliophthora</taxon>
    </lineage>
</organism>
<dbReference type="AlphaFoldDB" id="A0A0W0FWG7"/>
<keyword evidence="1" id="KW-0472">Membrane</keyword>